<feature type="coiled-coil region" evidence="3">
    <location>
        <begin position="8"/>
        <end position="35"/>
    </location>
</feature>
<feature type="region of interest" description="Disordered" evidence="4">
    <location>
        <begin position="592"/>
        <end position="626"/>
    </location>
</feature>
<dbReference type="OrthoDB" id="413520at2759"/>
<keyword evidence="2" id="KW-0949">S-adenosyl-L-methionine</keyword>
<dbReference type="GO" id="GO:0032259">
    <property type="term" value="P:methylation"/>
    <property type="evidence" value="ECO:0007669"/>
    <property type="project" value="UniProtKB-KW"/>
</dbReference>
<keyword evidence="1" id="KW-0808">Transferase</keyword>
<keyword evidence="1" id="KW-0489">Methyltransferase</keyword>
<evidence type="ECO:0000256" key="1">
    <source>
        <dbReference type="ARBA" id="ARBA00022603"/>
    </source>
</evidence>
<sequence length="842" mass="96468">MEGIVAECTDKEETEEETEEAIEEAEVNKDDLSGVVCQKAWEPNFYCNLNKEIHYYAGHEIRIYESLDSYGAIIWPAGVALCQYLDSNRTTMNLQDKAVLELGSGTGLVSIVASLLGAWVTASDLPEVLGNLRSNLYRNTRGYCKYTPQVAVVSWGHDLEQTFPRSVYRYDYVLASDVVYHHDFLAKLLVTMRHFCQPGTTLIWANKIRFESDLAFTENFKKTFNTTLLADMGEIKIYSATMKDEVEVENDIPVMLVEDAAKQEKETEECNFGEINKKQDQCVDEDEGEELNIESETMNVNGREEESEDNCDDKYKEESHDSERHEQLVFQRCYSPSTEDKTVKEVYNFVGHKICIESSDGEITCPAAVALCKFLETPAGQEKIVLLDQTVLELHAGTGLLSIVATLLGARVTATDQLESLENLESNLNENTRGYQRHKPQVTRLTHDLKQNFPHSKCHYDYVLAAEMLYNLDCFTELLVTMRHFCQPGTNLIWAIKVCYPSDLIFIDDFNKAFHATMLAELDRVRIYLAIHRAPDNKDDLMKTTSMEEEMEKCLSAWNHTEDENPTRETTQNSKDCIKEDKGKCEEAVLHHQEVEDEQELTGGTDSEGEESQVHSELESFSTDESDEQLSCQRIWESKFSYFPGKEIHYFMGHRIIIEESFDSYGAMIWPAAVALCKFLETEEGRQTINLFDKTVLEIGAGTGLLSIVITLLGAKLTATDLPEILSNLRYNLNRNTRWLRRHEPQVKELSWGFELEKTFPRSLHHYDYILAADVVYHHNFLDELLATMHHFCRPGTTLIWANKIRYPSDLTFLENFEKIFHATLLAELEEIRIYSATYKSS</sequence>
<evidence type="ECO:0000313" key="5">
    <source>
        <dbReference type="EMBL" id="KAG7315690.1"/>
    </source>
</evidence>
<feature type="region of interest" description="Disordered" evidence="4">
    <location>
        <begin position="300"/>
        <end position="320"/>
    </location>
</feature>
<dbReference type="AlphaFoldDB" id="A0A9D3N729"/>
<evidence type="ECO:0000256" key="4">
    <source>
        <dbReference type="SAM" id="MobiDB-lite"/>
    </source>
</evidence>
<dbReference type="InterPro" id="IPR019410">
    <property type="entry name" value="Methyltransf_16"/>
</dbReference>
<dbReference type="PANTHER" id="PTHR14614">
    <property type="entry name" value="HEPATOCELLULAR CARCINOMA-ASSOCIATED ANTIGEN"/>
    <property type="match status" value="1"/>
</dbReference>
<comment type="caution">
    <text evidence="5">The sequence shown here is derived from an EMBL/GenBank/DDBJ whole genome shotgun (WGS) entry which is preliminary data.</text>
</comment>
<accession>A0A9D3N729</accession>
<evidence type="ECO:0000256" key="2">
    <source>
        <dbReference type="ARBA" id="ARBA00022691"/>
    </source>
</evidence>
<organism evidence="5 6">
    <name type="scientific">Hemibagrus wyckioides</name>
    <dbReference type="NCBI Taxonomy" id="337641"/>
    <lineage>
        <taxon>Eukaryota</taxon>
        <taxon>Metazoa</taxon>
        <taxon>Chordata</taxon>
        <taxon>Craniata</taxon>
        <taxon>Vertebrata</taxon>
        <taxon>Euteleostomi</taxon>
        <taxon>Actinopterygii</taxon>
        <taxon>Neopterygii</taxon>
        <taxon>Teleostei</taxon>
        <taxon>Ostariophysi</taxon>
        <taxon>Siluriformes</taxon>
        <taxon>Bagridae</taxon>
        <taxon>Hemibagrus</taxon>
    </lineage>
</organism>
<dbReference type="SUPFAM" id="SSF53335">
    <property type="entry name" value="S-adenosyl-L-methionine-dependent methyltransferases"/>
    <property type="match status" value="3"/>
</dbReference>
<proteinExistence type="predicted"/>
<dbReference type="Pfam" id="PF10294">
    <property type="entry name" value="Methyltransf_16"/>
    <property type="match status" value="3"/>
</dbReference>
<protein>
    <recommendedName>
        <fullName evidence="7">Protein-lysine methyltransferase METTL21C</fullName>
    </recommendedName>
</protein>
<keyword evidence="6" id="KW-1185">Reference proteome</keyword>
<dbReference type="InterPro" id="IPR029063">
    <property type="entry name" value="SAM-dependent_MTases_sf"/>
</dbReference>
<reference evidence="5 6" key="1">
    <citation type="submission" date="2021-06" db="EMBL/GenBank/DDBJ databases">
        <title>Chromosome-level genome assembly of the red-tail catfish (Hemibagrus wyckioides).</title>
        <authorList>
            <person name="Shao F."/>
        </authorList>
    </citation>
    <scope>NUCLEOTIDE SEQUENCE [LARGE SCALE GENOMIC DNA]</scope>
    <source>
        <strain evidence="5">EC202008001</strain>
        <tissue evidence="5">Blood</tissue>
    </source>
</reference>
<evidence type="ECO:0000313" key="6">
    <source>
        <dbReference type="Proteomes" id="UP000824219"/>
    </source>
</evidence>
<dbReference type="Gene3D" id="3.40.50.150">
    <property type="entry name" value="Vaccinia Virus protein VP39"/>
    <property type="match status" value="3"/>
</dbReference>
<evidence type="ECO:0008006" key="7">
    <source>
        <dbReference type="Google" id="ProtNLM"/>
    </source>
</evidence>
<dbReference type="CDD" id="cd02440">
    <property type="entry name" value="AdoMet_MTases"/>
    <property type="match status" value="1"/>
</dbReference>
<keyword evidence="3" id="KW-0175">Coiled coil</keyword>
<name>A0A9D3N729_9TELE</name>
<dbReference type="EMBL" id="JAHKSW010000026">
    <property type="protein sequence ID" value="KAG7315690.1"/>
    <property type="molecule type" value="Genomic_DNA"/>
</dbReference>
<dbReference type="Proteomes" id="UP000824219">
    <property type="component" value="Linkage Group LG26"/>
</dbReference>
<dbReference type="GO" id="GO:0008168">
    <property type="term" value="F:methyltransferase activity"/>
    <property type="evidence" value="ECO:0007669"/>
    <property type="project" value="UniProtKB-KW"/>
</dbReference>
<gene>
    <name evidence="5" type="ORF">KOW79_020556</name>
</gene>
<evidence type="ECO:0000256" key="3">
    <source>
        <dbReference type="SAM" id="Coils"/>
    </source>
</evidence>
<dbReference type="PANTHER" id="PTHR14614:SF13">
    <property type="entry name" value="PROTEIN-LYSINE METHYLTRANSFERASE METTL21C"/>
    <property type="match status" value="1"/>
</dbReference>